<dbReference type="InterPro" id="IPR014292">
    <property type="entry name" value="Acyl_transf_WS/DGAT"/>
</dbReference>
<evidence type="ECO:0000313" key="15">
    <source>
        <dbReference type="EMBL" id="MFC3984647.1"/>
    </source>
</evidence>
<evidence type="ECO:0000256" key="10">
    <source>
        <dbReference type="ARBA" id="ARBA00048109"/>
    </source>
</evidence>
<comment type="similarity">
    <text evidence="3 11">Belongs to the long-chain O-acyltransferase family.</text>
</comment>
<evidence type="ECO:0000313" key="16">
    <source>
        <dbReference type="Proteomes" id="UP001595698"/>
    </source>
</evidence>
<dbReference type="Pfam" id="PF03007">
    <property type="entry name" value="WS_DGAT_cat"/>
    <property type="match status" value="1"/>
</dbReference>
<keyword evidence="9 11" id="KW-0012">Acyltransferase</keyword>
<evidence type="ECO:0000256" key="11">
    <source>
        <dbReference type="RuleBase" id="RU361241"/>
    </source>
</evidence>
<evidence type="ECO:0000256" key="5">
    <source>
        <dbReference type="ARBA" id="ARBA00022516"/>
    </source>
</evidence>
<dbReference type="PANTHER" id="PTHR31650">
    <property type="entry name" value="O-ACYLTRANSFERASE (WSD1-LIKE) FAMILY PROTEIN"/>
    <property type="match status" value="1"/>
</dbReference>
<feature type="domain" description="O-acyltransferase WSD1-like N-terminal" evidence="13">
    <location>
        <begin position="4"/>
        <end position="312"/>
    </location>
</feature>
<keyword evidence="16" id="KW-1185">Reference proteome</keyword>
<evidence type="ECO:0000256" key="3">
    <source>
        <dbReference type="ARBA" id="ARBA00009587"/>
    </source>
</evidence>
<dbReference type="Gene3D" id="3.30.559.30">
    <property type="entry name" value="Nonribosomal peptide synthetase, condensation domain"/>
    <property type="match status" value="1"/>
</dbReference>
<reference evidence="16" key="1">
    <citation type="journal article" date="2019" name="Int. J. Syst. Evol. Microbiol.">
        <title>The Global Catalogue of Microorganisms (GCM) 10K type strain sequencing project: providing services to taxonomists for standard genome sequencing and annotation.</title>
        <authorList>
            <consortium name="The Broad Institute Genomics Platform"/>
            <consortium name="The Broad Institute Genome Sequencing Center for Infectious Disease"/>
            <person name="Wu L."/>
            <person name="Ma J."/>
        </authorList>
    </citation>
    <scope>NUCLEOTIDE SEQUENCE [LARGE SCALE GENOMIC DNA]</scope>
    <source>
        <strain evidence="16">TBRC 7912</strain>
    </source>
</reference>
<dbReference type="InterPro" id="IPR045034">
    <property type="entry name" value="O-acyltransferase_WSD1-like"/>
</dbReference>
<proteinExistence type="inferred from homology"/>
<evidence type="ECO:0000256" key="12">
    <source>
        <dbReference type="SAM" id="MobiDB-lite"/>
    </source>
</evidence>
<gene>
    <name evidence="15" type="ORF">ACFOYY_31230</name>
</gene>
<comment type="caution">
    <text evidence="15">The sequence shown here is derived from an EMBL/GenBank/DDBJ whole genome shotgun (WGS) entry which is preliminary data.</text>
</comment>
<comment type="pathway">
    <text evidence="2">Lipid metabolism.</text>
</comment>
<evidence type="ECO:0000256" key="1">
    <source>
        <dbReference type="ARBA" id="ARBA00004771"/>
    </source>
</evidence>
<comment type="catalytic activity">
    <reaction evidence="10 11">
        <text>an acyl-CoA + a 1,2-diacyl-sn-glycerol = a triacyl-sn-glycerol + CoA</text>
        <dbReference type="Rhea" id="RHEA:10868"/>
        <dbReference type="ChEBI" id="CHEBI:17815"/>
        <dbReference type="ChEBI" id="CHEBI:57287"/>
        <dbReference type="ChEBI" id="CHEBI:58342"/>
        <dbReference type="ChEBI" id="CHEBI:64615"/>
        <dbReference type="EC" id="2.3.1.20"/>
    </reaction>
</comment>
<dbReference type="InterPro" id="IPR023213">
    <property type="entry name" value="CAT-like_dom_sf"/>
</dbReference>
<dbReference type="Proteomes" id="UP001595698">
    <property type="component" value="Unassembled WGS sequence"/>
</dbReference>
<keyword evidence="8 11" id="KW-0443">Lipid metabolism</keyword>
<feature type="region of interest" description="Disordered" evidence="12">
    <location>
        <begin position="162"/>
        <end position="192"/>
    </location>
</feature>
<evidence type="ECO:0000256" key="7">
    <source>
        <dbReference type="ARBA" id="ARBA00022798"/>
    </source>
</evidence>
<organism evidence="15 16">
    <name type="scientific">Streptosporangium jomthongense</name>
    <dbReference type="NCBI Taxonomy" id="1193683"/>
    <lineage>
        <taxon>Bacteria</taxon>
        <taxon>Bacillati</taxon>
        <taxon>Actinomycetota</taxon>
        <taxon>Actinomycetes</taxon>
        <taxon>Streptosporangiales</taxon>
        <taxon>Streptosporangiaceae</taxon>
        <taxon>Streptosporangium</taxon>
    </lineage>
</organism>
<dbReference type="GO" id="GO:0016746">
    <property type="term" value="F:acyltransferase activity"/>
    <property type="evidence" value="ECO:0007669"/>
    <property type="project" value="UniProtKB-KW"/>
</dbReference>
<evidence type="ECO:0000256" key="9">
    <source>
        <dbReference type="ARBA" id="ARBA00023315"/>
    </source>
</evidence>
<accession>A0ABV8F7M6</accession>
<evidence type="ECO:0000256" key="4">
    <source>
        <dbReference type="ARBA" id="ARBA00013244"/>
    </source>
</evidence>
<dbReference type="RefSeq" id="WP_386194645.1">
    <property type="nucleotide sequence ID" value="NZ_JBHSBC010000037.1"/>
</dbReference>
<dbReference type="InterPro" id="IPR009721">
    <property type="entry name" value="O-acyltransferase_WSD1_C"/>
</dbReference>
<protein>
    <recommendedName>
        <fullName evidence="4 11">Diacylglycerol O-acyltransferase</fullName>
        <ecNumber evidence="4 11">2.3.1.20</ecNumber>
    </recommendedName>
</protein>
<evidence type="ECO:0000259" key="13">
    <source>
        <dbReference type="Pfam" id="PF03007"/>
    </source>
</evidence>
<keyword evidence="7 11" id="KW-0319">Glycerol metabolism</keyword>
<comment type="pathway">
    <text evidence="1 11">Glycerolipid metabolism; triacylglycerol biosynthesis.</text>
</comment>
<evidence type="ECO:0000256" key="8">
    <source>
        <dbReference type="ARBA" id="ARBA00023098"/>
    </source>
</evidence>
<feature type="domain" description="O-acyltransferase WSD1 C-terminal" evidence="14">
    <location>
        <begin position="355"/>
        <end position="504"/>
    </location>
</feature>
<dbReference type="EC" id="2.3.1.20" evidence="4 11"/>
<name>A0ABV8F7M6_9ACTN</name>
<dbReference type="Pfam" id="PF06974">
    <property type="entry name" value="WS_DGAT_C"/>
    <property type="match status" value="1"/>
</dbReference>
<evidence type="ECO:0000256" key="6">
    <source>
        <dbReference type="ARBA" id="ARBA00022679"/>
    </source>
</evidence>
<feature type="compositionally biased region" description="Basic residues" evidence="12">
    <location>
        <begin position="170"/>
        <end position="179"/>
    </location>
</feature>
<dbReference type="SUPFAM" id="SSF52777">
    <property type="entry name" value="CoA-dependent acyltransferases"/>
    <property type="match status" value="2"/>
</dbReference>
<dbReference type="InterPro" id="IPR004255">
    <property type="entry name" value="O-acyltransferase_WSD1_N"/>
</dbReference>
<sequence>MRQLTALDAQFLHAETPTTTTHVAGLAILDPAGCPGGTLTREALVDRLRERLHLAPVLSLRLAEVPFGLGRPYWEEVADLDVAGHVRELTLSAPGDDRQLARKVARLHERRLDRGRPLWEMCLIHGLAGGRVALYAKIHHCALDGVTGAETLAAMLDLTPEAPETSKAPKTPKAHRAHGASRPPEAEAAPGQGTLAVPEGEEALGPLAMLTAAAGRSVTYPGRALRALGRMMTDLDAIPGVSALPGARTVAETARTIAGNQAELPELPPLTAPRTPFNGPISAKRRLAYGSIPLTEVRHVAKSFGLSVNDVVMTVCASALRSWLREHHALPDRPLVAAVPVSVRTAAARAGDVVGNRLSVMVTQLPTDVADPLERLRAMGATMRVAKRRFAESPATWLDGLSTLLPTVLTSVATPAISRLASVTLPPINLIVSNVPGPQLPLYLCGARLLAYHPVSALSDMSGGLNITCFSYDGSLDFGVLACPDRVKDVWRLMDHLREAMEELAALDPRS</sequence>
<keyword evidence="5 11" id="KW-0444">Lipid biosynthesis</keyword>
<dbReference type="Gene3D" id="3.30.559.10">
    <property type="entry name" value="Chloramphenicol acetyltransferase-like domain"/>
    <property type="match status" value="1"/>
</dbReference>
<dbReference type="PANTHER" id="PTHR31650:SF1">
    <property type="entry name" value="WAX ESTER SYNTHASE_DIACYLGLYCEROL ACYLTRANSFERASE 4-RELATED"/>
    <property type="match status" value="1"/>
</dbReference>
<evidence type="ECO:0000256" key="2">
    <source>
        <dbReference type="ARBA" id="ARBA00005189"/>
    </source>
</evidence>
<dbReference type="EMBL" id="JBHSBC010000037">
    <property type="protein sequence ID" value="MFC3984647.1"/>
    <property type="molecule type" value="Genomic_DNA"/>
</dbReference>
<keyword evidence="6 11" id="KW-0808">Transferase</keyword>
<evidence type="ECO:0000259" key="14">
    <source>
        <dbReference type="Pfam" id="PF06974"/>
    </source>
</evidence>
<dbReference type="NCBIfam" id="TIGR02946">
    <property type="entry name" value="acyl_WS_DGAT"/>
    <property type="match status" value="1"/>
</dbReference>